<dbReference type="Pfam" id="PF00892">
    <property type="entry name" value="EamA"/>
    <property type="match status" value="2"/>
</dbReference>
<feature type="transmembrane region" description="Helical" evidence="6">
    <location>
        <begin position="7"/>
        <end position="27"/>
    </location>
</feature>
<evidence type="ECO:0000256" key="6">
    <source>
        <dbReference type="SAM" id="Phobius"/>
    </source>
</evidence>
<evidence type="ECO:0000313" key="8">
    <source>
        <dbReference type="EMBL" id="SEJ12026.1"/>
    </source>
</evidence>
<proteinExistence type="inferred from homology"/>
<protein>
    <submittedName>
        <fullName evidence="8">S-adenosylmethionine uptake transporter</fullName>
    </submittedName>
</protein>
<evidence type="ECO:0000256" key="2">
    <source>
        <dbReference type="ARBA" id="ARBA00009853"/>
    </source>
</evidence>
<keyword evidence="9" id="KW-1185">Reference proteome</keyword>
<dbReference type="PANTHER" id="PTHR22911:SF6">
    <property type="entry name" value="SOLUTE CARRIER FAMILY 35 MEMBER G1"/>
    <property type="match status" value="1"/>
</dbReference>
<comment type="subcellular location">
    <subcellularLocation>
        <location evidence="1">Membrane</location>
        <topology evidence="1">Multi-pass membrane protein</topology>
    </subcellularLocation>
</comment>
<evidence type="ECO:0000256" key="5">
    <source>
        <dbReference type="ARBA" id="ARBA00023136"/>
    </source>
</evidence>
<sequence length="311" mass="33308">MRVGPAGISITTFGTGLVLIYTLLITFSDAITKYLAQSYGAPQLLSIIALLIALMSLGSSRVRGEKVTLRTNFPGVMAMRAALTVVATVMFFYALATLALAQVFLFVALVPLLSALMSGPILGERVRPAAWVALGCGFLGVLCMVEIRLSTITTGHIAAFIGAVSGTGSIVLSRYIGRRENTPLAQVFYPQLAVFLSMLLLAPLGWQPMPLFDLMMAVLCAVVLFSARLLLVIALRHLTAYAVTPLMNLQFVWMVLIGLVVFNEVPQASTLIGAIIVMVSGAYLVFDQSQAETAPDHAMPVSFRKPVLARG</sequence>
<dbReference type="AlphaFoldDB" id="A0A975W8L1"/>
<reference evidence="8 9" key="1">
    <citation type="submission" date="2016-10" db="EMBL/GenBank/DDBJ databases">
        <authorList>
            <person name="Varghese N."/>
            <person name="Submissions S."/>
        </authorList>
    </citation>
    <scope>NUCLEOTIDE SEQUENCE [LARGE SCALE GENOMIC DNA]</scope>
    <source>
        <strain evidence="8 9">FF3</strain>
    </source>
</reference>
<keyword evidence="5 6" id="KW-0472">Membrane</keyword>
<evidence type="ECO:0000256" key="1">
    <source>
        <dbReference type="ARBA" id="ARBA00004141"/>
    </source>
</evidence>
<evidence type="ECO:0000259" key="7">
    <source>
        <dbReference type="Pfam" id="PF00892"/>
    </source>
</evidence>
<evidence type="ECO:0000256" key="3">
    <source>
        <dbReference type="ARBA" id="ARBA00022692"/>
    </source>
</evidence>
<feature type="transmembrane region" description="Helical" evidence="6">
    <location>
        <begin position="268"/>
        <end position="286"/>
    </location>
</feature>
<evidence type="ECO:0000313" key="9">
    <source>
        <dbReference type="Proteomes" id="UP000182932"/>
    </source>
</evidence>
<name>A0A975W8L1_9RHOB</name>
<dbReference type="InterPro" id="IPR000620">
    <property type="entry name" value="EamA_dom"/>
</dbReference>
<keyword evidence="3 6" id="KW-0812">Transmembrane</keyword>
<dbReference type="SUPFAM" id="SSF103481">
    <property type="entry name" value="Multidrug resistance efflux transporter EmrE"/>
    <property type="match status" value="2"/>
</dbReference>
<dbReference type="RefSeq" id="WP_074835734.1">
    <property type="nucleotide sequence ID" value="NZ_FNYY01000003.1"/>
</dbReference>
<dbReference type="GeneID" id="80817630"/>
<feature type="transmembrane region" description="Helical" evidence="6">
    <location>
        <begin position="187"/>
        <end position="206"/>
    </location>
</feature>
<comment type="similarity">
    <text evidence="2">Belongs to the drug/metabolite transporter (DMT) superfamily. 10 TMS drug/metabolite exporter (DME) (TC 2.A.7.3) family.</text>
</comment>
<feature type="transmembrane region" description="Helical" evidence="6">
    <location>
        <begin position="39"/>
        <end position="57"/>
    </location>
</feature>
<dbReference type="GO" id="GO:0016020">
    <property type="term" value="C:membrane"/>
    <property type="evidence" value="ECO:0007669"/>
    <property type="project" value="UniProtKB-SubCell"/>
</dbReference>
<dbReference type="EMBL" id="FNYY01000003">
    <property type="protein sequence ID" value="SEJ12026.1"/>
    <property type="molecule type" value="Genomic_DNA"/>
</dbReference>
<dbReference type="PANTHER" id="PTHR22911">
    <property type="entry name" value="ACYL-MALONYL CONDENSING ENZYME-RELATED"/>
    <property type="match status" value="1"/>
</dbReference>
<evidence type="ECO:0000256" key="4">
    <source>
        <dbReference type="ARBA" id="ARBA00022989"/>
    </source>
</evidence>
<dbReference type="InterPro" id="IPR037185">
    <property type="entry name" value="EmrE-like"/>
</dbReference>
<feature type="domain" description="EamA" evidence="7">
    <location>
        <begin position="154"/>
        <end position="280"/>
    </location>
</feature>
<keyword evidence="4 6" id="KW-1133">Transmembrane helix</keyword>
<accession>A0A975W8L1</accession>
<organism evidence="8 9">
    <name type="scientific">Marinovum algicola</name>
    <dbReference type="NCBI Taxonomy" id="42444"/>
    <lineage>
        <taxon>Bacteria</taxon>
        <taxon>Pseudomonadati</taxon>
        <taxon>Pseudomonadota</taxon>
        <taxon>Alphaproteobacteria</taxon>
        <taxon>Rhodobacterales</taxon>
        <taxon>Roseobacteraceae</taxon>
        <taxon>Marinovum</taxon>
    </lineage>
</organism>
<feature type="transmembrane region" description="Helical" evidence="6">
    <location>
        <begin position="129"/>
        <end position="149"/>
    </location>
</feature>
<dbReference type="Proteomes" id="UP000182932">
    <property type="component" value="Unassembled WGS sequence"/>
</dbReference>
<feature type="transmembrane region" description="Helical" evidence="6">
    <location>
        <begin position="238"/>
        <end position="262"/>
    </location>
</feature>
<comment type="caution">
    <text evidence="8">The sequence shown here is derived from an EMBL/GenBank/DDBJ whole genome shotgun (WGS) entry which is preliminary data.</text>
</comment>
<gene>
    <name evidence="8" type="ORF">SAMN04487940_103274</name>
</gene>
<feature type="transmembrane region" description="Helical" evidence="6">
    <location>
        <begin position="102"/>
        <end position="122"/>
    </location>
</feature>
<feature type="transmembrane region" description="Helical" evidence="6">
    <location>
        <begin position="155"/>
        <end position="175"/>
    </location>
</feature>
<feature type="transmembrane region" description="Helical" evidence="6">
    <location>
        <begin position="212"/>
        <end position="231"/>
    </location>
</feature>
<feature type="domain" description="EamA" evidence="7">
    <location>
        <begin position="14"/>
        <end position="144"/>
    </location>
</feature>
<feature type="transmembrane region" description="Helical" evidence="6">
    <location>
        <begin position="78"/>
        <end position="96"/>
    </location>
</feature>